<keyword evidence="4 5" id="KW-0472">Membrane</keyword>
<organism evidence="6 7">
    <name type="scientific">Trypanosoma theileri</name>
    <dbReference type="NCBI Taxonomy" id="67003"/>
    <lineage>
        <taxon>Eukaryota</taxon>
        <taxon>Discoba</taxon>
        <taxon>Euglenozoa</taxon>
        <taxon>Kinetoplastea</taxon>
        <taxon>Metakinetoplastina</taxon>
        <taxon>Trypanosomatida</taxon>
        <taxon>Trypanosomatidae</taxon>
        <taxon>Trypanosoma</taxon>
    </lineage>
</organism>
<evidence type="ECO:0008006" key="8">
    <source>
        <dbReference type="Google" id="ProtNLM"/>
    </source>
</evidence>
<evidence type="ECO:0000313" key="7">
    <source>
        <dbReference type="Proteomes" id="UP000192257"/>
    </source>
</evidence>
<feature type="transmembrane region" description="Helical" evidence="5">
    <location>
        <begin position="264"/>
        <end position="288"/>
    </location>
</feature>
<keyword evidence="3 5" id="KW-1133">Transmembrane helix</keyword>
<dbReference type="EMBL" id="NBCO01000016">
    <property type="protein sequence ID" value="ORC88540.1"/>
    <property type="molecule type" value="Genomic_DNA"/>
</dbReference>
<dbReference type="Proteomes" id="UP000192257">
    <property type="component" value="Unassembled WGS sequence"/>
</dbReference>
<feature type="transmembrane region" description="Helical" evidence="5">
    <location>
        <begin position="560"/>
        <end position="581"/>
    </location>
</feature>
<feature type="transmembrane region" description="Helical" evidence="5">
    <location>
        <begin position="204"/>
        <end position="224"/>
    </location>
</feature>
<feature type="transmembrane region" description="Helical" evidence="5">
    <location>
        <begin position="486"/>
        <end position="506"/>
    </location>
</feature>
<feature type="transmembrane region" description="Helical" evidence="5">
    <location>
        <begin position="114"/>
        <end position="135"/>
    </location>
</feature>
<dbReference type="SUPFAM" id="SSF103473">
    <property type="entry name" value="MFS general substrate transporter"/>
    <property type="match status" value="1"/>
</dbReference>
<keyword evidence="2 5" id="KW-0812">Transmembrane</keyword>
<reference evidence="6 7" key="1">
    <citation type="submission" date="2017-03" db="EMBL/GenBank/DDBJ databases">
        <title>An alternative strategy for trypanosome survival in the mammalian bloodstream revealed through genome and transcriptome analysis of the ubiquitous bovine parasite Trypanosoma (Megatrypanum) theileri.</title>
        <authorList>
            <person name="Kelly S."/>
            <person name="Ivens A."/>
            <person name="Mott A."/>
            <person name="O'Neill E."/>
            <person name="Emms D."/>
            <person name="Macleod O."/>
            <person name="Voorheis P."/>
            <person name="Matthews J."/>
            <person name="Matthews K."/>
            <person name="Carrington M."/>
        </authorList>
    </citation>
    <scope>NUCLEOTIDE SEQUENCE [LARGE SCALE GENOMIC DNA]</scope>
    <source>
        <strain evidence="6">Edinburgh</strain>
    </source>
</reference>
<feature type="transmembrane region" description="Helical" evidence="5">
    <location>
        <begin position="518"/>
        <end position="538"/>
    </location>
</feature>
<dbReference type="PANTHER" id="PTHR21576">
    <property type="entry name" value="UNCHARACTERIZED NODULIN-LIKE PROTEIN"/>
    <property type="match status" value="1"/>
</dbReference>
<evidence type="ECO:0000256" key="4">
    <source>
        <dbReference type="ARBA" id="ARBA00023136"/>
    </source>
</evidence>
<evidence type="ECO:0000256" key="3">
    <source>
        <dbReference type="ARBA" id="ARBA00022989"/>
    </source>
</evidence>
<dbReference type="GO" id="GO:0022857">
    <property type="term" value="F:transmembrane transporter activity"/>
    <property type="evidence" value="ECO:0007669"/>
    <property type="project" value="InterPro"/>
</dbReference>
<comment type="caution">
    <text evidence="6">The sequence shown here is derived from an EMBL/GenBank/DDBJ whole genome shotgun (WGS) entry which is preliminary data.</text>
</comment>
<accession>A0A1X0NWQ1</accession>
<evidence type="ECO:0000313" key="6">
    <source>
        <dbReference type="EMBL" id="ORC88540.1"/>
    </source>
</evidence>
<feature type="transmembrane region" description="Helical" evidence="5">
    <location>
        <begin position="294"/>
        <end position="314"/>
    </location>
</feature>
<evidence type="ECO:0000256" key="2">
    <source>
        <dbReference type="ARBA" id="ARBA00022692"/>
    </source>
</evidence>
<dbReference type="VEuPathDB" id="TriTrypDB:TM35_000161780"/>
<dbReference type="AlphaFoldDB" id="A0A1X0NWQ1"/>
<dbReference type="GeneID" id="39985830"/>
<name>A0A1X0NWQ1_9TRYP</name>
<dbReference type="OrthoDB" id="410267at2759"/>
<proteinExistence type="predicted"/>
<evidence type="ECO:0000256" key="1">
    <source>
        <dbReference type="ARBA" id="ARBA00004141"/>
    </source>
</evidence>
<dbReference type="Gene3D" id="1.20.1250.20">
    <property type="entry name" value="MFS general substrate transporter like domains"/>
    <property type="match status" value="1"/>
</dbReference>
<dbReference type="GO" id="GO:0016020">
    <property type="term" value="C:membrane"/>
    <property type="evidence" value="ECO:0007669"/>
    <property type="project" value="UniProtKB-SubCell"/>
</dbReference>
<gene>
    <name evidence="6" type="ORF">TM35_000161780</name>
</gene>
<feature type="transmembrane region" description="Helical" evidence="5">
    <location>
        <begin position="46"/>
        <end position="68"/>
    </location>
</feature>
<keyword evidence="7" id="KW-1185">Reference proteome</keyword>
<comment type="subcellular location">
    <subcellularLocation>
        <location evidence="1">Membrane</location>
        <topology evidence="1">Multi-pass membrane protein</topology>
    </subcellularLocation>
</comment>
<sequence>MSYNQATDENTPVPDITTDNGSPDAVHVEAISINRRLVPINESRRFASLALAVFSCIGCSIIFCFNLFSGDLQRKYNFTQDALSSINTVGLVFCYAALPYGALFDWLGPRPVYVLAMTLLPIGSLCYALVFANVFTANLVMLCVFNAFMGAGAIMFDLGSLMTVLSLFPSNRGAVVAVAKTFTGLGTAIIGSIQLGFFEGRQDRYFFFLMAFSLVVGILCFFIIQLPPYHLTDYEKKHLSLEVKKERLSTRSLYLTQKPPRIRFIFGVVLAIILMIYLPTQGALVAYFNLGRKYKIAFAIVAIILVLLYPIMALPSCSKKRNHFDEQDEMENVLPKTSDISTSAEEVSSEKRHHTCNEQEIKTDIDYIAPQYQTTFLQSLCTVRLWAIFWAIFTIFGSELVLISNARFILGALSGEPVNTSLNTLLTVLNGVGSGLGRMLMSALEIWTQGKKAEERIPITISLFFPTVSIMIAVILFLTLPAAALPLPYVIGALGNGFGAAVIVLVSRTIFAKDSAKHYDFCYLAVMLSAIVLNRFVYGEWYSREAAKQGSTLCYGKKCVMMPLLFFLGINLTAFFSNVYVHLEYRKFCAKALKEQRRVKEEAMLLLLQAEAAPVVLEDIVLIPDSKINIDKDKNERERSE</sequence>
<feature type="transmembrane region" description="Helical" evidence="5">
    <location>
        <begin position="385"/>
        <end position="404"/>
    </location>
</feature>
<dbReference type="Pfam" id="PF07690">
    <property type="entry name" value="MFS_1"/>
    <property type="match status" value="1"/>
</dbReference>
<dbReference type="InterPro" id="IPR036259">
    <property type="entry name" value="MFS_trans_sf"/>
</dbReference>
<feature type="transmembrane region" description="Helical" evidence="5">
    <location>
        <begin position="88"/>
        <end position="107"/>
    </location>
</feature>
<dbReference type="InterPro" id="IPR011701">
    <property type="entry name" value="MFS"/>
</dbReference>
<dbReference type="STRING" id="67003.A0A1X0NWQ1"/>
<protein>
    <recommendedName>
        <fullName evidence="8">Nodulin-like domain-containing protein</fullName>
    </recommendedName>
</protein>
<feature type="transmembrane region" description="Helical" evidence="5">
    <location>
        <begin position="147"/>
        <end position="168"/>
    </location>
</feature>
<feature type="transmembrane region" description="Helical" evidence="5">
    <location>
        <begin position="459"/>
        <end position="480"/>
    </location>
</feature>
<dbReference type="RefSeq" id="XP_028882606.1">
    <property type="nucleotide sequence ID" value="XM_029026050.1"/>
</dbReference>
<dbReference type="PANTHER" id="PTHR21576:SF157">
    <property type="entry name" value="NODULIN-LIKE DOMAIN-CONTAINING PROTEIN"/>
    <property type="match status" value="1"/>
</dbReference>
<feature type="transmembrane region" description="Helical" evidence="5">
    <location>
        <begin position="175"/>
        <end position="198"/>
    </location>
</feature>
<evidence type="ECO:0000256" key="5">
    <source>
        <dbReference type="SAM" id="Phobius"/>
    </source>
</evidence>